<protein>
    <submittedName>
        <fullName evidence="1">Uncharacterized protein</fullName>
    </submittedName>
</protein>
<keyword evidence="2" id="KW-1185">Reference proteome</keyword>
<dbReference type="EMBL" id="PEBI01000005">
    <property type="protein sequence ID" value="PJM72490.1"/>
    <property type="molecule type" value="Genomic_DNA"/>
</dbReference>
<reference evidence="1 2" key="1">
    <citation type="submission" date="2017-10" db="EMBL/GenBank/DDBJ databases">
        <title>Draft genome sequences of strains TRE 1, TRE 9, TRE H and TRI 7, isolated from tamarins, belonging to four potential novel Bifidobacterium species.</title>
        <authorList>
            <person name="Mattarelli P."/>
            <person name="Modesto M."/>
            <person name="Puglisi E."/>
            <person name="Morelli L."/>
            <person name="Spezio C."/>
            <person name="Bonetti A."/>
            <person name="Sandri C."/>
        </authorList>
    </citation>
    <scope>NUCLEOTIDE SEQUENCE [LARGE SCALE GENOMIC DNA]</scope>
    <source>
        <strain evidence="2">TRE1</strain>
    </source>
</reference>
<sequence>MNLPVVWHVIVDIPFTGRPFRSTGLSIDDATNDLQERIDRAKIAQRVLAKLRELSPADEDGDWQLALSWKGLRAERDGAAFEQLEQQLYDAGFTDNDFAVRVEYARSWGML</sequence>
<evidence type="ECO:0000313" key="2">
    <source>
        <dbReference type="Proteomes" id="UP000229095"/>
    </source>
</evidence>
<name>A0A2M9H6N6_9BIFI</name>
<gene>
    <name evidence="1" type="ORF">CS006_10220</name>
</gene>
<organism evidence="1 2">
    <name type="scientific">Bifidobacterium primatium</name>
    <dbReference type="NCBI Taxonomy" id="2045438"/>
    <lineage>
        <taxon>Bacteria</taxon>
        <taxon>Bacillati</taxon>
        <taxon>Actinomycetota</taxon>
        <taxon>Actinomycetes</taxon>
        <taxon>Bifidobacteriales</taxon>
        <taxon>Bifidobacteriaceae</taxon>
        <taxon>Bifidobacterium</taxon>
    </lineage>
</organism>
<dbReference type="Proteomes" id="UP000229095">
    <property type="component" value="Unassembled WGS sequence"/>
</dbReference>
<comment type="caution">
    <text evidence="1">The sequence shown here is derived from an EMBL/GenBank/DDBJ whole genome shotgun (WGS) entry which is preliminary data.</text>
</comment>
<dbReference type="RefSeq" id="WP_100511719.1">
    <property type="nucleotide sequence ID" value="NZ_PEBI01000005.1"/>
</dbReference>
<evidence type="ECO:0000313" key="1">
    <source>
        <dbReference type="EMBL" id="PJM72490.1"/>
    </source>
</evidence>
<proteinExistence type="predicted"/>
<accession>A0A2M9H6N6</accession>
<dbReference type="AlphaFoldDB" id="A0A2M9H6N6"/>
<dbReference type="OrthoDB" id="3233516at2"/>